<proteinExistence type="predicted"/>
<evidence type="ECO:0000259" key="2">
    <source>
        <dbReference type="Pfam" id="PF01548"/>
    </source>
</evidence>
<evidence type="ECO:0000313" key="4">
    <source>
        <dbReference type="EMBL" id="NDR95057.1"/>
    </source>
</evidence>
<dbReference type="Proteomes" id="UP000471490">
    <property type="component" value="Unassembled WGS sequence"/>
</dbReference>
<dbReference type="InterPro" id="IPR047650">
    <property type="entry name" value="Transpos_IS110"/>
</dbReference>
<dbReference type="NCBIfam" id="NF033542">
    <property type="entry name" value="transpos_IS110"/>
    <property type="match status" value="1"/>
</dbReference>
<dbReference type="Pfam" id="PF01548">
    <property type="entry name" value="DEDD_Tnp_IS110"/>
    <property type="match status" value="1"/>
</dbReference>
<reference evidence="4 5" key="1">
    <citation type="journal article" date="2020" name="Int. J. Nanomedicine">
        <title>Consequences Of Long-Term Bacteria's Exposure To Silver Nanoformulations With Different PhysicoChemical Properties.</title>
        <authorList>
            <person name="Kedziora A."/>
            <person name="Wernecki M."/>
            <person name="Korzekwa K."/>
            <person name="Speruda M."/>
            <person name="Gerasymchuk Y."/>
            <person name="Lukowiak A."/>
            <person name="Bugla-Ploskonska G."/>
        </authorList>
    </citation>
    <scope>NUCLEOTIDE SEQUENCE [LARGE SCALE GENOMIC DNA]</scope>
    <source>
        <strain evidence="4 5">ATCC 11230</strain>
    </source>
</reference>
<feature type="coiled-coil region" evidence="1">
    <location>
        <begin position="165"/>
        <end position="192"/>
    </location>
</feature>
<dbReference type="InterPro" id="IPR003346">
    <property type="entry name" value="Transposase_20"/>
</dbReference>
<dbReference type="GO" id="GO:0004803">
    <property type="term" value="F:transposase activity"/>
    <property type="evidence" value="ECO:0007669"/>
    <property type="project" value="InterPro"/>
</dbReference>
<organism evidence="4 5">
    <name type="scientific">Escherichia coli</name>
    <dbReference type="NCBI Taxonomy" id="562"/>
    <lineage>
        <taxon>Bacteria</taxon>
        <taxon>Pseudomonadati</taxon>
        <taxon>Pseudomonadota</taxon>
        <taxon>Gammaproteobacteria</taxon>
        <taxon>Enterobacterales</taxon>
        <taxon>Enterobacteriaceae</taxon>
        <taxon>Escherichia</taxon>
    </lineage>
</organism>
<keyword evidence="1" id="KW-0175">Coiled coil</keyword>
<sequence length="281" mass="32109">MFPVGIDVSKNTLDLCMLYDGIKGRIKTRNIQNNRHSVENILRWLRLQHCSPEDVHVVMEATGVYHEQLATELHDAGLRVSLANPHRSREFARGMGIMTKTDKVDAYMLACYAFLKKPHRWEPPAPEIRYLGALLRRRDVLLGDALREENRLEKYLSTDTPADIISSCRRMAQLLREEISNIERQIKAHIKASPALRRDYTLLTSIKSVGPQLGMHMLIVLRSHNFVSAEQAAAFLGVVPIEKRSGTSVRRRPRMSKIGPPQLRAKLYMSALCGKIYNKRM</sequence>
<evidence type="ECO:0000259" key="3">
    <source>
        <dbReference type="Pfam" id="PF02371"/>
    </source>
</evidence>
<dbReference type="EMBL" id="VLTB01000477">
    <property type="protein sequence ID" value="NDR95057.1"/>
    <property type="molecule type" value="Genomic_DNA"/>
</dbReference>
<dbReference type="PANTHER" id="PTHR33055">
    <property type="entry name" value="TRANSPOSASE FOR INSERTION SEQUENCE ELEMENT IS1111A"/>
    <property type="match status" value="1"/>
</dbReference>
<comment type="caution">
    <text evidence="4">The sequence shown here is derived from an EMBL/GenBank/DDBJ whole genome shotgun (WGS) entry which is preliminary data.</text>
</comment>
<dbReference type="GO" id="GO:0003677">
    <property type="term" value="F:DNA binding"/>
    <property type="evidence" value="ECO:0007669"/>
    <property type="project" value="InterPro"/>
</dbReference>
<dbReference type="PANTHER" id="PTHR33055:SF3">
    <property type="entry name" value="PUTATIVE TRANSPOSASE FOR IS117-RELATED"/>
    <property type="match status" value="1"/>
</dbReference>
<dbReference type="GO" id="GO:0006313">
    <property type="term" value="P:DNA transposition"/>
    <property type="evidence" value="ECO:0007669"/>
    <property type="project" value="InterPro"/>
</dbReference>
<evidence type="ECO:0000313" key="5">
    <source>
        <dbReference type="Proteomes" id="UP000471490"/>
    </source>
</evidence>
<feature type="domain" description="Transposase IS110-like N-terminal" evidence="2">
    <location>
        <begin position="4"/>
        <end position="157"/>
    </location>
</feature>
<feature type="domain" description="Transposase IS116/IS110/IS902 C-terminal" evidence="3">
    <location>
        <begin position="201"/>
        <end position="274"/>
    </location>
</feature>
<dbReference type="InterPro" id="IPR002525">
    <property type="entry name" value="Transp_IS110-like_N"/>
</dbReference>
<accession>A0A6N9SFV8</accession>
<dbReference type="Pfam" id="PF02371">
    <property type="entry name" value="Transposase_20"/>
    <property type="match status" value="1"/>
</dbReference>
<name>A0A6N9SFV8_ECOLX</name>
<evidence type="ECO:0000256" key="1">
    <source>
        <dbReference type="SAM" id="Coils"/>
    </source>
</evidence>
<gene>
    <name evidence="4" type="ORF">FPI65_28190</name>
</gene>
<protein>
    <submittedName>
        <fullName evidence="4">IS110 family transposase</fullName>
    </submittedName>
</protein>
<dbReference type="AlphaFoldDB" id="A0A6N9SFV8"/>